<dbReference type="EC" id="1.9.3.1" evidence="2"/>
<keyword evidence="1" id="KW-0812">Transmembrane</keyword>
<dbReference type="GO" id="GO:0016491">
    <property type="term" value="F:oxidoreductase activity"/>
    <property type="evidence" value="ECO:0007669"/>
    <property type="project" value="UniProtKB-KW"/>
</dbReference>
<dbReference type="OrthoDB" id="5334837at2"/>
<dbReference type="InterPro" id="IPR014107">
    <property type="entry name" value="Cyt_c_oxidase_cbb3_CcoQ"/>
</dbReference>
<evidence type="ECO:0000256" key="1">
    <source>
        <dbReference type="SAM" id="Phobius"/>
    </source>
</evidence>
<accession>A7GWI3</accession>
<keyword evidence="2" id="KW-0560">Oxidoreductase</keyword>
<name>A7GWI3_CAMC5</name>
<dbReference type="EMBL" id="CP000767">
    <property type="protein sequence ID" value="EAU01216.1"/>
    <property type="molecule type" value="Genomic_DNA"/>
</dbReference>
<dbReference type="InterPro" id="IPR008621">
    <property type="entry name" value="Cbb3-typ_cyt_oxidase_comp"/>
</dbReference>
<gene>
    <name evidence="2" type="primary">ccoQ</name>
    <name evidence="2" type="ORF">CCV52592_0904</name>
</gene>
<dbReference type="STRING" id="360105.CCV52592_0904"/>
<dbReference type="GeneID" id="61001567"/>
<protein>
    <submittedName>
        <fullName evidence="2">Cytochrome c oxidase CcoNOPQ, cbb3-type, subunit IV</fullName>
        <ecNumber evidence="2">1.9.3.1</ecNumber>
    </submittedName>
</protein>
<feature type="transmembrane region" description="Helical" evidence="1">
    <location>
        <begin position="6"/>
        <end position="30"/>
    </location>
</feature>
<keyword evidence="1" id="KW-1133">Transmembrane helix</keyword>
<dbReference type="AlphaFoldDB" id="A7GWI3"/>
<dbReference type="KEGG" id="ccv:CCV52592_0904"/>
<evidence type="ECO:0000313" key="2">
    <source>
        <dbReference type="EMBL" id="EAU01216.1"/>
    </source>
</evidence>
<dbReference type="Proteomes" id="UP000006380">
    <property type="component" value="Chromosome"/>
</dbReference>
<dbReference type="NCBIfam" id="TIGR02736">
    <property type="entry name" value="cbb3_Q_epsi"/>
    <property type="match status" value="1"/>
</dbReference>
<proteinExistence type="predicted"/>
<dbReference type="RefSeq" id="WP_009650665.1">
    <property type="nucleotide sequence ID" value="NC_009715.2"/>
</dbReference>
<dbReference type="Pfam" id="PF05545">
    <property type="entry name" value="FixQ"/>
    <property type="match status" value="1"/>
</dbReference>
<dbReference type="HOGENOM" id="CLU_200208_0_0_7"/>
<keyword evidence="3" id="KW-1185">Reference proteome</keyword>
<sequence>MDIREFQAYGYFFFTVFLVLVLYGYFYHLYKSERTGRRDYERYSNLALNDEFESEILERNSDEKGR</sequence>
<evidence type="ECO:0000313" key="3">
    <source>
        <dbReference type="Proteomes" id="UP000006380"/>
    </source>
</evidence>
<organism evidence="2 3">
    <name type="scientific">Campylobacter curvus (strain 525.92)</name>
    <dbReference type="NCBI Taxonomy" id="360105"/>
    <lineage>
        <taxon>Bacteria</taxon>
        <taxon>Pseudomonadati</taxon>
        <taxon>Campylobacterota</taxon>
        <taxon>Epsilonproteobacteria</taxon>
        <taxon>Campylobacterales</taxon>
        <taxon>Campylobacteraceae</taxon>
        <taxon>Campylobacter</taxon>
    </lineage>
</organism>
<reference evidence="2" key="1">
    <citation type="submission" date="2016-07" db="EMBL/GenBank/DDBJ databases">
        <title>Comparative genomics of the Campylobacter concisus group.</title>
        <authorList>
            <person name="Miller W.G."/>
            <person name="Yee E."/>
            <person name="Chapman M.H."/>
            <person name="Huynh S."/>
            <person name="Bono J.L."/>
            <person name="On S.L.W."/>
            <person name="StLeger J."/>
            <person name="Foster G."/>
            <person name="Parker C.T."/>
        </authorList>
    </citation>
    <scope>NUCLEOTIDE SEQUENCE</scope>
    <source>
        <strain evidence="2">525.92</strain>
    </source>
</reference>
<keyword evidence="1" id="KW-0472">Membrane</keyword>